<reference evidence="1" key="2">
    <citation type="submission" date="2018-05" db="EMBL/GenBank/DDBJ databases">
        <title>OmerRS3 (Oryza meridionalis Reference Sequence Version 3).</title>
        <authorList>
            <person name="Zhang J."/>
            <person name="Kudrna D."/>
            <person name="Lee S."/>
            <person name="Talag J."/>
            <person name="Welchert J."/>
            <person name="Wing R.A."/>
        </authorList>
    </citation>
    <scope>NUCLEOTIDE SEQUENCE [LARGE SCALE GENOMIC DNA]</scope>
    <source>
        <strain evidence="1">cv. OR44</strain>
    </source>
</reference>
<evidence type="ECO:0000313" key="2">
    <source>
        <dbReference type="Proteomes" id="UP000008021"/>
    </source>
</evidence>
<organism evidence="1">
    <name type="scientific">Oryza meridionalis</name>
    <dbReference type="NCBI Taxonomy" id="40149"/>
    <lineage>
        <taxon>Eukaryota</taxon>
        <taxon>Viridiplantae</taxon>
        <taxon>Streptophyta</taxon>
        <taxon>Embryophyta</taxon>
        <taxon>Tracheophyta</taxon>
        <taxon>Spermatophyta</taxon>
        <taxon>Magnoliopsida</taxon>
        <taxon>Liliopsida</taxon>
        <taxon>Poales</taxon>
        <taxon>Poaceae</taxon>
        <taxon>BOP clade</taxon>
        <taxon>Oryzoideae</taxon>
        <taxon>Oryzeae</taxon>
        <taxon>Oryzinae</taxon>
        <taxon>Oryza</taxon>
    </lineage>
</organism>
<dbReference type="AlphaFoldDB" id="A0A0E0E4N1"/>
<proteinExistence type="predicted"/>
<dbReference type="Proteomes" id="UP000008021">
    <property type="component" value="Chromosome 6"/>
</dbReference>
<protein>
    <submittedName>
        <fullName evidence="1">Uncharacterized protein</fullName>
    </submittedName>
</protein>
<evidence type="ECO:0000313" key="1">
    <source>
        <dbReference type="EnsemblPlants" id="OMERI06G23330.1"/>
    </source>
</evidence>
<keyword evidence="2" id="KW-1185">Reference proteome</keyword>
<reference evidence="1" key="1">
    <citation type="submission" date="2015-04" db="UniProtKB">
        <authorList>
            <consortium name="EnsemblPlants"/>
        </authorList>
    </citation>
    <scope>IDENTIFICATION</scope>
</reference>
<dbReference type="Gramene" id="OMERI06G23330.1">
    <property type="protein sequence ID" value="OMERI06G23330.1"/>
    <property type="gene ID" value="OMERI06G23330"/>
</dbReference>
<accession>A0A0E0E4N1</accession>
<sequence>MAVDFRRRGVGDNAKGILWRLWQLRQRLPYLVRRHVGATGSGRMAVVEVQLPRGNDPRGGSYPWGFYSQIRPSDSEGNGPFPAFGVDGGGDGQRHITRPCRHIGEDGEEVMILAVTTLGMVAASGSLRPDPTM</sequence>
<name>A0A0E0E4N1_9ORYZ</name>
<dbReference type="EnsemblPlants" id="OMERI06G23330.1">
    <property type="protein sequence ID" value="OMERI06G23330.1"/>
    <property type="gene ID" value="OMERI06G23330"/>
</dbReference>
<dbReference type="HOGENOM" id="CLU_156863_1_0_1"/>